<feature type="domain" description="HTH tetR-type" evidence="5">
    <location>
        <begin position="4"/>
        <end position="64"/>
    </location>
</feature>
<dbReference type="Pfam" id="PF00440">
    <property type="entry name" value="TetR_N"/>
    <property type="match status" value="1"/>
</dbReference>
<dbReference type="PROSITE" id="PS50977">
    <property type="entry name" value="HTH_TETR_2"/>
    <property type="match status" value="1"/>
</dbReference>
<protein>
    <submittedName>
        <fullName evidence="7">TetR family transcriptional regulator</fullName>
    </submittedName>
    <submittedName>
        <fullName evidence="6">TetR/AcrR family transcriptional regulator</fullName>
    </submittedName>
</protein>
<evidence type="ECO:0000256" key="4">
    <source>
        <dbReference type="PROSITE-ProRule" id="PRU00335"/>
    </source>
</evidence>
<dbReference type="EMBL" id="JHEG04000001">
    <property type="protein sequence ID" value="KAF3888087.1"/>
    <property type="molecule type" value="Genomic_DNA"/>
</dbReference>
<dbReference type="STRING" id="1479485.DA73_0205900"/>
<dbReference type="Proteomes" id="UP000029738">
    <property type="component" value="Unassembled WGS sequence"/>
</dbReference>
<dbReference type="Pfam" id="PF16925">
    <property type="entry name" value="TetR_C_13"/>
    <property type="match status" value="1"/>
</dbReference>
<dbReference type="InterPro" id="IPR009057">
    <property type="entry name" value="Homeodomain-like_sf"/>
</dbReference>
<comment type="caution">
    <text evidence="7">The sequence shown here is derived from an EMBL/GenBank/DDBJ whole genome shotgun (WGS) entry which is preliminary data.</text>
</comment>
<organism evidence="7">
    <name type="scientific">Tolypothrix bouteillei VB521301</name>
    <dbReference type="NCBI Taxonomy" id="1479485"/>
    <lineage>
        <taxon>Bacteria</taxon>
        <taxon>Bacillati</taxon>
        <taxon>Cyanobacteriota</taxon>
        <taxon>Cyanophyceae</taxon>
        <taxon>Nostocales</taxon>
        <taxon>Tolypothrichaceae</taxon>
        <taxon>Tolypothrix</taxon>
    </lineage>
</organism>
<proteinExistence type="predicted"/>
<dbReference type="InterPro" id="IPR036271">
    <property type="entry name" value="Tet_transcr_reg_TetR-rel_C_sf"/>
</dbReference>
<evidence type="ECO:0000256" key="1">
    <source>
        <dbReference type="ARBA" id="ARBA00023015"/>
    </source>
</evidence>
<reference evidence="6" key="2">
    <citation type="submission" date="2019-11" db="EMBL/GenBank/DDBJ databases">
        <title>Improved Assembly of Tolypothrix boutellei genome.</title>
        <authorList>
            <person name="Sarangi A.N."/>
            <person name="Mukherjee M."/>
            <person name="Ghosh S."/>
            <person name="Singh D."/>
            <person name="Das A."/>
            <person name="Kant S."/>
            <person name="Prusty A."/>
            <person name="Tripathy S."/>
        </authorList>
    </citation>
    <scope>NUCLEOTIDE SEQUENCE</scope>
    <source>
        <strain evidence="6">VB521301</strain>
    </source>
</reference>
<dbReference type="PRINTS" id="PR00455">
    <property type="entry name" value="HTHTETR"/>
</dbReference>
<evidence type="ECO:0000313" key="7">
    <source>
        <dbReference type="EMBL" id="KIE12979.1"/>
    </source>
</evidence>
<dbReference type="SUPFAM" id="SSF48498">
    <property type="entry name" value="Tetracyclin repressor-like, C-terminal domain"/>
    <property type="match status" value="1"/>
</dbReference>
<keyword evidence="2 4" id="KW-0238">DNA-binding</keyword>
<evidence type="ECO:0000256" key="2">
    <source>
        <dbReference type="ARBA" id="ARBA00023125"/>
    </source>
</evidence>
<evidence type="ECO:0000313" key="8">
    <source>
        <dbReference type="Proteomes" id="UP000029738"/>
    </source>
</evidence>
<dbReference type="EMBL" id="JHEG02000019">
    <property type="protein sequence ID" value="KIE12979.1"/>
    <property type="molecule type" value="Genomic_DNA"/>
</dbReference>
<accession>A0A0C1R609</accession>
<evidence type="ECO:0000256" key="3">
    <source>
        <dbReference type="ARBA" id="ARBA00023163"/>
    </source>
</evidence>
<keyword evidence="3" id="KW-0804">Transcription</keyword>
<dbReference type="PANTHER" id="PTHR47506:SF6">
    <property type="entry name" value="HTH-TYPE TRANSCRIPTIONAL REPRESSOR NEMR"/>
    <property type="match status" value="1"/>
</dbReference>
<keyword evidence="8" id="KW-1185">Reference proteome</keyword>
<dbReference type="Gene3D" id="1.10.357.10">
    <property type="entry name" value="Tetracycline Repressor, domain 2"/>
    <property type="match status" value="1"/>
</dbReference>
<keyword evidence="1" id="KW-0805">Transcription regulation</keyword>
<dbReference type="InterPro" id="IPR001647">
    <property type="entry name" value="HTH_TetR"/>
</dbReference>
<gene>
    <name evidence="7" type="ORF">DA73_0205900</name>
    <name evidence="6" type="ORF">DA73_0400023280</name>
</gene>
<name>A0A0C1R609_9CYAN</name>
<evidence type="ECO:0000259" key="5">
    <source>
        <dbReference type="PROSITE" id="PS50977"/>
    </source>
</evidence>
<dbReference type="PANTHER" id="PTHR47506">
    <property type="entry name" value="TRANSCRIPTIONAL REGULATORY PROTEIN"/>
    <property type="match status" value="1"/>
</dbReference>
<dbReference type="AlphaFoldDB" id="A0A0C1R609"/>
<dbReference type="GO" id="GO:0003677">
    <property type="term" value="F:DNA binding"/>
    <property type="evidence" value="ECO:0007669"/>
    <property type="project" value="UniProtKB-UniRule"/>
</dbReference>
<reference evidence="7" key="1">
    <citation type="journal article" date="2015" name="Genome Announc.">
        <title>Draft Genome Sequence of Tolypothrix boutellei Strain VB521301.</title>
        <authorList>
            <person name="Chandrababunaidu M.M."/>
            <person name="Singh D."/>
            <person name="Sen D."/>
            <person name="Bhan S."/>
            <person name="Das S."/>
            <person name="Gupta A."/>
            <person name="Adhikary S.P."/>
            <person name="Tripathy S."/>
        </authorList>
    </citation>
    <scope>NUCLEOTIDE SEQUENCE</scope>
    <source>
        <strain evidence="7">VB521301</strain>
    </source>
</reference>
<sequence length="192" mass="21439">MKEVDTKTQILDVAQDLIQRLGVNGMSYQDISEVVGIRKASIHTHFPKKDDLLAALLDRYNDRFFRIVDGILASSDSSEVKLRRYCGLYEATLSNGSQDKVCLCAMLGAELATLNHPSVERIRQFYQANEEKLATLLEDGCQDGSFRFTGDIRAMAALIFELLEGGMLIARVRGGAAHFHRTIEQLMQLVKG</sequence>
<dbReference type="InterPro" id="IPR011075">
    <property type="entry name" value="TetR_C"/>
</dbReference>
<dbReference type="RefSeq" id="WP_038080375.1">
    <property type="nucleotide sequence ID" value="NZ_JHEG04000001.1"/>
</dbReference>
<dbReference type="SUPFAM" id="SSF46689">
    <property type="entry name" value="Homeodomain-like"/>
    <property type="match status" value="1"/>
</dbReference>
<evidence type="ECO:0000313" key="6">
    <source>
        <dbReference type="EMBL" id="KAF3888087.1"/>
    </source>
</evidence>
<dbReference type="OrthoDB" id="9800152at2"/>
<feature type="DNA-binding region" description="H-T-H motif" evidence="4">
    <location>
        <begin position="27"/>
        <end position="46"/>
    </location>
</feature>